<gene>
    <name evidence="2" type="ORF">SAMN05421771_3601</name>
</gene>
<evidence type="ECO:0008006" key="4">
    <source>
        <dbReference type="Google" id="ProtNLM"/>
    </source>
</evidence>
<organism evidence="2 3">
    <name type="scientific">Granulicella pectinivorans</name>
    <dbReference type="NCBI Taxonomy" id="474950"/>
    <lineage>
        <taxon>Bacteria</taxon>
        <taxon>Pseudomonadati</taxon>
        <taxon>Acidobacteriota</taxon>
        <taxon>Terriglobia</taxon>
        <taxon>Terriglobales</taxon>
        <taxon>Acidobacteriaceae</taxon>
        <taxon>Granulicella</taxon>
    </lineage>
</organism>
<evidence type="ECO:0000313" key="2">
    <source>
        <dbReference type="EMBL" id="SFS18930.1"/>
    </source>
</evidence>
<feature type="chain" id="PRO_5011630773" description="Outer membrane protein beta-barrel domain-containing protein" evidence="1">
    <location>
        <begin position="22"/>
        <end position="193"/>
    </location>
</feature>
<dbReference type="STRING" id="474950.SAMN05421771_3601"/>
<evidence type="ECO:0000313" key="3">
    <source>
        <dbReference type="Proteomes" id="UP000199024"/>
    </source>
</evidence>
<name>A0A1I6MT82_9BACT</name>
<keyword evidence="1" id="KW-0732">Signal</keyword>
<dbReference type="InterPro" id="IPR011250">
    <property type="entry name" value="OMP/PagP_B-barrel"/>
</dbReference>
<feature type="signal peptide" evidence="1">
    <location>
        <begin position="1"/>
        <end position="21"/>
    </location>
</feature>
<protein>
    <recommendedName>
        <fullName evidence="4">Outer membrane protein beta-barrel domain-containing protein</fullName>
    </recommendedName>
</protein>
<sequence>MASTRFGWALLAVALTASAMAQSKPTVGEKSSRLDLSVNYVADIANAHPGACGCFALQGGGTEEAFFFLPNAAAVVDVSVVHTSKVSGTNAGLGLATFLAGPRYAIRNKSRYTPYVQALIGGVVGFDGLFPGQTSTTAKSFAITVGGGLEMKYNQRLSVRWIEANYLSTHLPNNTTNQQNNLKLSTGITLHFK</sequence>
<proteinExistence type="predicted"/>
<dbReference type="SUPFAM" id="SSF56925">
    <property type="entry name" value="OMPA-like"/>
    <property type="match status" value="1"/>
</dbReference>
<dbReference type="Gene3D" id="2.40.160.20">
    <property type="match status" value="1"/>
</dbReference>
<dbReference type="Proteomes" id="UP000199024">
    <property type="component" value="Unassembled WGS sequence"/>
</dbReference>
<evidence type="ECO:0000256" key="1">
    <source>
        <dbReference type="SAM" id="SignalP"/>
    </source>
</evidence>
<reference evidence="2 3" key="1">
    <citation type="submission" date="2016-10" db="EMBL/GenBank/DDBJ databases">
        <authorList>
            <person name="de Groot N.N."/>
        </authorList>
    </citation>
    <scope>NUCLEOTIDE SEQUENCE [LARGE SCALE GENOMIC DNA]</scope>
    <source>
        <strain evidence="2 3">DSM 21001</strain>
    </source>
</reference>
<dbReference type="OrthoDB" id="116075at2"/>
<dbReference type="AlphaFoldDB" id="A0A1I6MT82"/>
<accession>A0A1I6MT82</accession>
<keyword evidence="3" id="KW-1185">Reference proteome</keyword>
<dbReference type="EMBL" id="FOZL01000001">
    <property type="protein sequence ID" value="SFS18930.1"/>
    <property type="molecule type" value="Genomic_DNA"/>
</dbReference>
<dbReference type="RefSeq" id="WP_089841272.1">
    <property type="nucleotide sequence ID" value="NZ_FOZL01000001.1"/>
</dbReference>